<reference evidence="4" key="1">
    <citation type="submission" date="2017-02" db="UniProtKB">
        <authorList>
            <consortium name="WormBaseParasite"/>
        </authorList>
    </citation>
    <scope>IDENTIFICATION</scope>
</reference>
<dbReference type="EMBL" id="UYSL01005913">
    <property type="protein sequence ID" value="VDL67302.1"/>
    <property type="molecule type" value="Genomic_DNA"/>
</dbReference>
<feature type="region of interest" description="Disordered" evidence="1">
    <location>
        <begin position="1"/>
        <end position="43"/>
    </location>
</feature>
<dbReference type="STRING" id="27835.A0A0N4XMG1"/>
<accession>A0A0N4XMG1</accession>
<evidence type="ECO:0000313" key="4">
    <source>
        <dbReference type="WBParaSite" id="NBR_0000371301-mRNA-1"/>
    </source>
</evidence>
<evidence type="ECO:0000313" key="2">
    <source>
        <dbReference type="EMBL" id="VDL67302.1"/>
    </source>
</evidence>
<gene>
    <name evidence="2" type="ORF">NBR_LOCUS3713</name>
</gene>
<reference evidence="2 3" key="2">
    <citation type="submission" date="2018-11" db="EMBL/GenBank/DDBJ databases">
        <authorList>
            <consortium name="Pathogen Informatics"/>
        </authorList>
    </citation>
    <scope>NUCLEOTIDE SEQUENCE [LARGE SCALE GENOMIC DNA]</scope>
</reference>
<organism evidence="4">
    <name type="scientific">Nippostrongylus brasiliensis</name>
    <name type="common">Rat hookworm</name>
    <dbReference type="NCBI Taxonomy" id="27835"/>
    <lineage>
        <taxon>Eukaryota</taxon>
        <taxon>Metazoa</taxon>
        <taxon>Ecdysozoa</taxon>
        <taxon>Nematoda</taxon>
        <taxon>Chromadorea</taxon>
        <taxon>Rhabditida</taxon>
        <taxon>Rhabditina</taxon>
        <taxon>Rhabditomorpha</taxon>
        <taxon>Strongyloidea</taxon>
        <taxon>Heligmosomidae</taxon>
        <taxon>Nippostrongylus</taxon>
    </lineage>
</organism>
<dbReference type="AlphaFoldDB" id="A0A0N4XMG1"/>
<protein>
    <submittedName>
        <fullName evidence="2 4">Uncharacterized protein</fullName>
    </submittedName>
</protein>
<keyword evidence="3" id="KW-1185">Reference proteome</keyword>
<evidence type="ECO:0000256" key="1">
    <source>
        <dbReference type="SAM" id="MobiDB-lite"/>
    </source>
</evidence>
<name>A0A0N4XMG1_NIPBR</name>
<sequence>MIDPAAPRPEGQLMTPVRGDSASAATQNHPRSLDRGNIPFFRW</sequence>
<proteinExistence type="predicted"/>
<evidence type="ECO:0000313" key="3">
    <source>
        <dbReference type="Proteomes" id="UP000271162"/>
    </source>
</evidence>
<dbReference type="Proteomes" id="UP000271162">
    <property type="component" value="Unassembled WGS sequence"/>
</dbReference>
<dbReference type="WBParaSite" id="NBR_0000371301-mRNA-1">
    <property type="protein sequence ID" value="NBR_0000371301-mRNA-1"/>
    <property type="gene ID" value="NBR_0000371301"/>
</dbReference>